<dbReference type="Proteomes" id="UP001162905">
    <property type="component" value="Unassembled WGS sequence"/>
</dbReference>
<dbReference type="CDD" id="cd08422">
    <property type="entry name" value="PBP2_CrgA_like"/>
    <property type="match status" value="1"/>
</dbReference>
<keyword evidence="7" id="KW-1185">Reference proteome</keyword>
<dbReference type="Gene3D" id="1.10.10.10">
    <property type="entry name" value="Winged helix-like DNA-binding domain superfamily/Winged helix DNA-binding domain"/>
    <property type="match status" value="1"/>
</dbReference>
<dbReference type="RefSeq" id="WP_237254718.1">
    <property type="nucleotide sequence ID" value="NZ_JAKJXH010000041.1"/>
</dbReference>
<organism evidence="6 7">
    <name type="scientific">Pseudomonas petrae</name>
    <dbReference type="NCBI Taxonomy" id="2912190"/>
    <lineage>
        <taxon>Bacteria</taxon>
        <taxon>Pseudomonadati</taxon>
        <taxon>Pseudomonadota</taxon>
        <taxon>Gammaproteobacteria</taxon>
        <taxon>Pseudomonadales</taxon>
        <taxon>Pseudomonadaceae</taxon>
        <taxon>Pseudomonas</taxon>
    </lineage>
</organism>
<sequence>MSSLVNINLNRLEAFVAIVNSGSLTGAAQAIGTTKAMVSMSLKLLEAELGCSLLTRTTRRMSLTDVGERFYADCVGIIEQAQTAIETARQGHASLTGELRITSTLEYGVHFVVRALAAFAKLHPQLKVNFSSSIGLADLVSERFDLAIRMGQLIDSGYRALPLRKFALVLVATPTYLQSRGWTHVPEDVQSLEWVFLSGFNARMKLSRRDSPNIRFSLSAPISIQTDSASAVLQFVLQSSGIAPLPDWMVEEALEDGRLVQVLPEYEWPEQGIYAVFPNTQHVQAKVRSFIDFFREFQFAQAPI</sequence>
<feature type="domain" description="HTH lysR-type" evidence="5">
    <location>
        <begin position="7"/>
        <end position="64"/>
    </location>
</feature>
<evidence type="ECO:0000256" key="3">
    <source>
        <dbReference type="ARBA" id="ARBA00023125"/>
    </source>
</evidence>
<name>A0ABS9IEB7_9PSED</name>
<dbReference type="InterPro" id="IPR036388">
    <property type="entry name" value="WH-like_DNA-bd_sf"/>
</dbReference>
<evidence type="ECO:0000313" key="6">
    <source>
        <dbReference type="EMBL" id="MCF7545418.1"/>
    </source>
</evidence>
<evidence type="ECO:0000259" key="5">
    <source>
        <dbReference type="PROSITE" id="PS50931"/>
    </source>
</evidence>
<evidence type="ECO:0000256" key="4">
    <source>
        <dbReference type="ARBA" id="ARBA00023163"/>
    </source>
</evidence>
<dbReference type="Pfam" id="PF00126">
    <property type="entry name" value="HTH_1"/>
    <property type="match status" value="1"/>
</dbReference>
<reference evidence="6" key="1">
    <citation type="submission" date="2022-01" db="EMBL/GenBank/DDBJ databases">
        <title>Pseudomonas sp. nov. isolated from Antarctic regolith.</title>
        <authorList>
            <person name="Novakova D."/>
            <person name="Sedlar K."/>
        </authorList>
    </citation>
    <scope>NUCLEOTIDE SEQUENCE</scope>
    <source>
        <strain evidence="6">P2647</strain>
    </source>
</reference>
<dbReference type="InterPro" id="IPR058163">
    <property type="entry name" value="LysR-type_TF_proteobact-type"/>
</dbReference>
<dbReference type="PROSITE" id="PS50931">
    <property type="entry name" value="HTH_LYSR"/>
    <property type="match status" value="1"/>
</dbReference>
<dbReference type="SUPFAM" id="SSF46785">
    <property type="entry name" value="Winged helix' DNA-binding domain"/>
    <property type="match status" value="1"/>
</dbReference>
<keyword evidence="4" id="KW-0804">Transcription</keyword>
<comment type="caution">
    <text evidence="6">The sequence shown here is derived from an EMBL/GenBank/DDBJ whole genome shotgun (WGS) entry which is preliminary data.</text>
</comment>
<dbReference type="InterPro" id="IPR005119">
    <property type="entry name" value="LysR_subst-bd"/>
</dbReference>
<dbReference type="PANTHER" id="PTHR30537">
    <property type="entry name" value="HTH-TYPE TRANSCRIPTIONAL REGULATOR"/>
    <property type="match status" value="1"/>
</dbReference>
<comment type="similarity">
    <text evidence="1">Belongs to the LysR transcriptional regulatory family.</text>
</comment>
<gene>
    <name evidence="6" type="ORF">L4G47_24795</name>
</gene>
<dbReference type="SUPFAM" id="SSF53850">
    <property type="entry name" value="Periplasmic binding protein-like II"/>
    <property type="match status" value="1"/>
</dbReference>
<dbReference type="InterPro" id="IPR000847">
    <property type="entry name" value="LysR_HTH_N"/>
</dbReference>
<dbReference type="InterPro" id="IPR036390">
    <property type="entry name" value="WH_DNA-bd_sf"/>
</dbReference>
<dbReference type="Pfam" id="PF03466">
    <property type="entry name" value="LysR_substrate"/>
    <property type="match status" value="1"/>
</dbReference>
<dbReference type="Gene3D" id="3.40.190.290">
    <property type="match status" value="1"/>
</dbReference>
<evidence type="ECO:0000256" key="2">
    <source>
        <dbReference type="ARBA" id="ARBA00023015"/>
    </source>
</evidence>
<dbReference type="EMBL" id="JAKJXH010000041">
    <property type="protein sequence ID" value="MCF7545418.1"/>
    <property type="molecule type" value="Genomic_DNA"/>
</dbReference>
<evidence type="ECO:0000256" key="1">
    <source>
        <dbReference type="ARBA" id="ARBA00009437"/>
    </source>
</evidence>
<keyword evidence="2" id="KW-0805">Transcription regulation</keyword>
<keyword evidence="3" id="KW-0238">DNA-binding</keyword>
<proteinExistence type="inferred from homology"/>
<dbReference type="PANTHER" id="PTHR30537:SF66">
    <property type="entry name" value="IRON-REGULATED VIRULENCE REGULATORY PROTEIN IRGB"/>
    <property type="match status" value="1"/>
</dbReference>
<accession>A0ABS9IEB7</accession>
<protein>
    <submittedName>
        <fullName evidence="6">LysR family transcriptional regulator</fullName>
    </submittedName>
</protein>
<evidence type="ECO:0000313" key="7">
    <source>
        <dbReference type="Proteomes" id="UP001162905"/>
    </source>
</evidence>